<dbReference type="AlphaFoldDB" id="A0A509ED80"/>
<name>A0A509ED80_9HYPH</name>
<gene>
    <name evidence="7" type="primary">rsmB_2</name>
    <name evidence="7" type="ORF">MET9862_02057</name>
</gene>
<dbReference type="Pfam" id="PF01189">
    <property type="entry name" value="Methyltr_RsmB-F"/>
    <property type="match status" value="1"/>
</dbReference>
<feature type="binding site" evidence="5">
    <location>
        <position position="281"/>
    </location>
    <ligand>
        <name>S-adenosyl-L-methionine</name>
        <dbReference type="ChEBI" id="CHEBI:59789"/>
    </ligand>
</feature>
<protein>
    <submittedName>
        <fullName evidence="7">Ribosomal RNA small subunit methyltransferase B</fullName>
        <ecNumber evidence="7">2.1.1.176</ecNumber>
    </submittedName>
</protein>
<dbReference type="InterPro" id="IPR001678">
    <property type="entry name" value="MeTrfase_RsmB-F_NOP2_dom"/>
</dbReference>
<comment type="similarity">
    <text evidence="5">Belongs to the class I-like SAM-binding methyltransferase superfamily. RsmB/NOP family.</text>
</comment>
<feature type="domain" description="SAM-dependent MTase RsmB/NOP-type" evidence="6">
    <location>
        <begin position="164"/>
        <end position="450"/>
    </location>
</feature>
<dbReference type="GO" id="GO:0008173">
    <property type="term" value="F:RNA methyltransferase activity"/>
    <property type="evidence" value="ECO:0007669"/>
    <property type="project" value="InterPro"/>
</dbReference>
<comment type="caution">
    <text evidence="5">Lacks conserved residue(s) required for the propagation of feature annotation.</text>
</comment>
<keyword evidence="3 5" id="KW-0949">S-adenosyl-L-methionine</keyword>
<dbReference type="Gene3D" id="3.40.50.150">
    <property type="entry name" value="Vaccinia Virus protein VP39"/>
    <property type="match status" value="1"/>
</dbReference>
<dbReference type="EC" id="2.1.1.176" evidence="7"/>
<evidence type="ECO:0000313" key="7">
    <source>
        <dbReference type="EMBL" id="VUD71475.1"/>
    </source>
</evidence>
<feature type="active site" description="Nucleophile" evidence="5">
    <location>
        <position position="382"/>
    </location>
</feature>
<keyword evidence="8" id="KW-1185">Reference proteome</keyword>
<keyword evidence="2 5" id="KW-0808">Transferase</keyword>
<evidence type="ECO:0000256" key="5">
    <source>
        <dbReference type="PROSITE-ProRule" id="PRU01023"/>
    </source>
</evidence>
<evidence type="ECO:0000259" key="6">
    <source>
        <dbReference type="PROSITE" id="PS51686"/>
    </source>
</evidence>
<dbReference type="CDD" id="cd02440">
    <property type="entry name" value="AdoMet_MTases"/>
    <property type="match status" value="1"/>
</dbReference>
<dbReference type="PANTHER" id="PTHR22807">
    <property type="entry name" value="NOP2 YEAST -RELATED NOL1/NOP2/FMU SUN DOMAIN-CONTAINING"/>
    <property type="match status" value="1"/>
</dbReference>
<organism evidence="7 8">
    <name type="scientific">Methylobacterium symbioticum</name>
    <dbReference type="NCBI Taxonomy" id="2584084"/>
    <lineage>
        <taxon>Bacteria</taxon>
        <taxon>Pseudomonadati</taxon>
        <taxon>Pseudomonadota</taxon>
        <taxon>Alphaproteobacteria</taxon>
        <taxon>Hyphomicrobiales</taxon>
        <taxon>Methylobacteriaceae</taxon>
        <taxon>Methylobacterium</taxon>
    </lineage>
</organism>
<reference evidence="7 8" key="1">
    <citation type="submission" date="2019-06" db="EMBL/GenBank/DDBJ databases">
        <authorList>
            <person name="Rodrigo-Torres L."/>
            <person name="Arahal R. D."/>
            <person name="Lucena T."/>
        </authorList>
    </citation>
    <scope>NUCLEOTIDE SEQUENCE [LARGE SCALE GENOMIC DNA]</scope>
    <source>
        <strain evidence="7 8">SB0023/3</strain>
    </source>
</reference>
<dbReference type="GO" id="GO:0003723">
    <property type="term" value="F:RNA binding"/>
    <property type="evidence" value="ECO:0007669"/>
    <property type="project" value="UniProtKB-UniRule"/>
</dbReference>
<keyword evidence="1 5" id="KW-0489">Methyltransferase</keyword>
<keyword evidence="4 5" id="KW-0694">RNA-binding</keyword>
<evidence type="ECO:0000313" key="8">
    <source>
        <dbReference type="Proteomes" id="UP000410984"/>
    </source>
</evidence>
<proteinExistence type="inferred from homology"/>
<dbReference type="InterPro" id="IPR049560">
    <property type="entry name" value="MeTrfase_RsmB-F_NOP2_cat"/>
</dbReference>
<dbReference type="EMBL" id="CABFPH010000023">
    <property type="protein sequence ID" value="VUD71475.1"/>
    <property type="molecule type" value="Genomic_DNA"/>
</dbReference>
<dbReference type="InterPro" id="IPR029063">
    <property type="entry name" value="SAM-dependent_MTases_sf"/>
</dbReference>
<evidence type="ECO:0000256" key="3">
    <source>
        <dbReference type="ARBA" id="ARBA00022691"/>
    </source>
</evidence>
<feature type="binding site" evidence="5">
    <location>
        <position position="329"/>
    </location>
    <ligand>
        <name>S-adenosyl-L-methionine</name>
        <dbReference type="ChEBI" id="CHEBI:59789"/>
    </ligand>
</feature>
<dbReference type="PANTHER" id="PTHR22807:SF53">
    <property type="entry name" value="RIBOSOMAL RNA SMALL SUBUNIT METHYLTRANSFERASE B-RELATED"/>
    <property type="match status" value="1"/>
</dbReference>
<sequence length="451" mass="48442">MREAWPFRDVLNRILEETTLTPAARCSAAIEVLADIAARRRPAADALKDWGLSHRFAGSGDRAAIASLVYDALRRRASSAWIMGDDAPRSVLLGSLRLQQGLAAPSIAALLTAERFAPEPLSAEERVRLEQGDLADAPPAIAGDVPEWVLPELESLLGTDLLPELKALARRAPLDIRLNALKQSRDEALPGLAHLAGEPTPFAPQGLRIPIGADGRGPALHVEPEFLDGWYEIQDEGSQLAALLAEPRAGETIVDLCAGGGGKTLALASQTGNGARLIASDDDPRRLAPIHERLRRSGAAAEVRTPRTGRARADVLADLDGTVDRVVVDAPCTGAGTWRRNPDAKWRLRPGSLETRIAEQTAVLDRAARLVRPGGRIVYITCSLLPRENDGALDAFLGRTKGFAVVPARDVVERVLPGLADSVRFTRHGLQMSPARTGTDGFYVANLERRS</sequence>
<dbReference type="InterPro" id="IPR023267">
    <property type="entry name" value="RCMT"/>
</dbReference>
<dbReference type="Proteomes" id="UP000410984">
    <property type="component" value="Unassembled WGS sequence"/>
</dbReference>
<accession>A0A509ED80</accession>
<dbReference type="PROSITE" id="PS51686">
    <property type="entry name" value="SAM_MT_RSMB_NOP"/>
    <property type="match status" value="1"/>
</dbReference>
<dbReference type="GO" id="GO:0001510">
    <property type="term" value="P:RNA methylation"/>
    <property type="evidence" value="ECO:0007669"/>
    <property type="project" value="InterPro"/>
</dbReference>
<evidence type="ECO:0000256" key="4">
    <source>
        <dbReference type="ARBA" id="ARBA00022884"/>
    </source>
</evidence>
<dbReference type="SUPFAM" id="SSF53335">
    <property type="entry name" value="S-adenosyl-L-methionine-dependent methyltransferases"/>
    <property type="match status" value="1"/>
</dbReference>
<evidence type="ECO:0000256" key="1">
    <source>
        <dbReference type="ARBA" id="ARBA00022603"/>
    </source>
</evidence>
<dbReference type="PRINTS" id="PR02008">
    <property type="entry name" value="RCMTFAMILY"/>
</dbReference>
<evidence type="ECO:0000256" key="2">
    <source>
        <dbReference type="ARBA" id="ARBA00022679"/>
    </source>
</evidence>